<organism evidence="7 8">
    <name type="scientific">Bisbaumannia pacifica</name>
    <dbReference type="NCBI Taxonomy" id="77098"/>
    <lineage>
        <taxon>Bacteria</taxon>
        <taxon>Pseudomonadati</taxon>
        <taxon>Pseudomonadota</taxon>
        <taxon>Gammaproteobacteria</taxon>
        <taxon>Oceanospirillales</taxon>
        <taxon>Halomonadaceae</taxon>
        <taxon>Bisbaumannia</taxon>
    </lineage>
</organism>
<dbReference type="PROSITE" id="PS00600">
    <property type="entry name" value="AA_TRANSFER_CLASS_3"/>
    <property type="match status" value="1"/>
</dbReference>
<evidence type="ECO:0000256" key="4">
    <source>
        <dbReference type="ARBA" id="ARBA00022679"/>
    </source>
</evidence>
<dbReference type="InterPro" id="IPR015422">
    <property type="entry name" value="PyrdxlP-dep_Trfase_small"/>
</dbReference>
<dbReference type="InterPro" id="IPR005814">
    <property type="entry name" value="Aminotrans_3"/>
</dbReference>
<dbReference type="OrthoDB" id="7052035at2"/>
<keyword evidence="3 7" id="KW-0032">Aminotransferase</keyword>
<evidence type="ECO:0000256" key="1">
    <source>
        <dbReference type="ARBA" id="ARBA00001933"/>
    </source>
</evidence>
<dbReference type="CDD" id="cd00610">
    <property type="entry name" value="OAT_like"/>
    <property type="match status" value="1"/>
</dbReference>
<dbReference type="InterPro" id="IPR049704">
    <property type="entry name" value="Aminotrans_3_PPA_site"/>
</dbReference>
<dbReference type="Pfam" id="PF00202">
    <property type="entry name" value="Aminotran_3"/>
    <property type="match status" value="1"/>
</dbReference>
<evidence type="ECO:0000313" key="7">
    <source>
        <dbReference type="EMBL" id="GEK49041.1"/>
    </source>
</evidence>
<keyword evidence="5 6" id="KW-0663">Pyridoxal phosphate</keyword>
<dbReference type="NCBIfam" id="NF005682">
    <property type="entry name" value="PRK07480.1"/>
    <property type="match status" value="1"/>
</dbReference>
<dbReference type="GO" id="GO:0030170">
    <property type="term" value="F:pyridoxal phosphate binding"/>
    <property type="evidence" value="ECO:0007669"/>
    <property type="project" value="InterPro"/>
</dbReference>
<name>A0A510XDA8_9GAMM</name>
<dbReference type="AlphaFoldDB" id="A0A510XDA8"/>
<comment type="caution">
    <text evidence="7">The sequence shown here is derived from an EMBL/GenBank/DDBJ whole genome shotgun (WGS) entry which is preliminary data.</text>
</comment>
<evidence type="ECO:0000256" key="2">
    <source>
        <dbReference type="ARBA" id="ARBA00008954"/>
    </source>
</evidence>
<dbReference type="RefSeq" id="WP_146804361.1">
    <property type="nucleotide sequence ID" value="NZ_BJUK01000064.1"/>
</dbReference>
<gene>
    <name evidence="7" type="ORF">HPA02_33240</name>
</gene>
<dbReference type="GO" id="GO:0008483">
    <property type="term" value="F:transaminase activity"/>
    <property type="evidence" value="ECO:0007669"/>
    <property type="project" value="UniProtKB-KW"/>
</dbReference>
<dbReference type="PANTHER" id="PTHR43094:SF1">
    <property type="entry name" value="AMINOTRANSFERASE CLASS-III"/>
    <property type="match status" value="1"/>
</dbReference>
<dbReference type="NCBIfam" id="NF005447">
    <property type="entry name" value="PRK07036.1"/>
    <property type="match status" value="1"/>
</dbReference>
<dbReference type="InterPro" id="IPR015421">
    <property type="entry name" value="PyrdxlP-dep_Trfase_major"/>
</dbReference>
<dbReference type="Gene3D" id="3.40.640.10">
    <property type="entry name" value="Type I PLP-dependent aspartate aminotransferase-like (Major domain)"/>
    <property type="match status" value="1"/>
</dbReference>
<proteinExistence type="inferred from homology"/>
<comment type="similarity">
    <text evidence="2 6">Belongs to the class-III pyridoxal-phosphate-dependent aminotransferase family.</text>
</comment>
<keyword evidence="8" id="KW-1185">Reference proteome</keyword>
<accession>A0A510XDA8</accession>
<comment type="cofactor">
    <cofactor evidence="1">
        <name>pyridoxal 5'-phosphate</name>
        <dbReference type="ChEBI" id="CHEBI:597326"/>
    </cofactor>
</comment>
<evidence type="ECO:0000256" key="5">
    <source>
        <dbReference type="ARBA" id="ARBA00022898"/>
    </source>
</evidence>
<keyword evidence="4 7" id="KW-0808">Transferase</keyword>
<dbReference type="Gene3D" id="3.90.1150.10">
    <property type="entry name" value="Aspartate Aminotransferase, domain 1"/>
    <property type="match status" value="1"/>
</dbReference>
<dbReference type="Proteomes" id="UP000321275">
    <property type="component" value="Unassembled WGS sequence"/>
</dbReference>
<dbReference type="InterPro" id="IPR015424">
    <property type="entry name" value="PyrdxlP-dep_Trfase"/>
</dbReference>
<evidence type="ECO:0000256" key="6">
    <source>
        <dbReference type="RuleBase" id="RU003560"/>
    </source>
</evidence>
<dbReference type="EMBL" id="BJUK01000064">
    <property type="protein sequence ID" value="GEK49041.1"/>
    <property type="molecule type" value="Genomic_DNA"/>
</dbReference>
<evidence type="ECO:0000313" key="8">
    <source>
        <dbReference type="Proteomes" id="UP000321275"/>
    </source>
</evidence>
<reference evidence="7 8" key="1">
    <citation type="submission" date="2019-07" db="EMBL/GenBank/DDBJ databases">
        <title>Whole genome shotgun sequence of Halomonas pacifica NBRC 102220.</title>
        <authorList>
            <person name="Hosoyama A."/>
            <person name="Uohara A."/>
            <person name="Ohji S."/>
            <person name="Ichikawa N."/>
        </authorList>
    </citation>
    <scope>NUCLEOTIDE SEQUENCE [LARGE SCALE GENOMIC DNA]</scope>
    <source>
        <strain evidence="7 8">NBRC 102220</strain>
    </source>
</reference>
<dbReference type="SUPFAM" id="SSF53383">
    <property type="entry name" value="PLP-dependent transferases"/>
    <property type="match status" value="1"/>
</dbReference>
<dbReference type="GO" id="GO:0005829">
    <property type="term" value="C:cytosol"/>
    <property type="evidence" value="ECO:0007669"/>
    <property type="project" value="TreeGrafter"/>
</dbReference>
<dbReference type="PANTHER" id="PTHR43094">
    <property type="entry name" value="AMINOTRANSFERASE"/>
    <property type="match status" value="1"/>
</dbReference>
<protein>
    <submittedName>
        <fullName evidence="7">Aspartate aminotransferase family protein</fullName>
    </submittedName>
</protein>
<evidence type="ECO:0000256" key="3">
    <source>
        <dbReference type="ARBA" id="ARBA00022576"/>
    </source>
</evidence>
<dbReference type="PIRSF" id="PIRSF000521">
    <property type="entry name" value="Transaminase_4ab_Lys_Orn"/>
    <property type="match status" value="1"/>
</dbReference>
<sequence>MNSLNPKVTAVDAAEKQKVWEADRDHFMHPWTDFSTFKESGSMVFTGADGVSIQDADGKRYLDGIGGLWCVNIGYGRKEIAEAVAEQICAIPYFSTFGHHTTPPAAKLAAKLAELAPGDLNHVFYGCGGSVANDTAVRLIHFYFNQLGKPTKKQIISRIDGYHGSTYMAMSITGVKFDHIGFDIDEQLVHHISCPNPYRRDPGLSEEEFCRQKVQELEDKILEIGPDNVAAFFAEPIMGAGGVIVPPKGYHKATLEVCRKYDVLYVSDEVVTAFGRLGHMFASEDEFEIVPDIITCAKGLTSGYLPLGATIFSDRIYEVVSKPQAEGAIFTHGFTYSGHPVSCAAALKNIEIIEREGICEHVKEVGAYFEARIRELGELDLVGDVRGRKFMICLENVANKETKELIDPAAKVGNRIADACQKRGLIVRPLAHMNILSPTLILTREDVDFVAETLRESIVEVTEGLRAEGYLAR</sequence>
<dbReference type="FunFam" id="3.40.640.10:FF:000014">
    <property type="entry name" value="Adenosylmethionine-8-amino-7-oxononanoate aminotransferase, probable"/>
    <property type="match status" value="1"/>
</dbReference>